<sequence>MGRVRQEPQALQPACLSRTASSHSPSSDTNFSTSPWPSSLMFAKTMDTPSSPQKAQYHNLELQLLTTSSPSPTEAKKYSTQAGEQLRLAMAEKAYAEEARREAKRQMEIAEQEFGKAKRIRLQAQAELEKAHDIKEHAIKQIKSTMLEITCQACKQQFQARTPLGDKSPVVNYISSGITEGEIENDIGAKVTKT</sequence>
<dbReference type="Proteomes" id="UP000593577">
    <property type="component" value="Unassembled WGS sequence"/>
</dbReference>
<comment type="caution">
    <text evidence="3">The sequence shown here is derived from an EMBL/GenBank/DDBJ whole genome shotgun (WGS) entry which is preliminary data.</text>
</comment>
<dbReference type="EMBL" id="JABFAA010000007">
    <property type="protein sequence ID" value="MBA0685217.1"/>
    <property type="molecule type" value="Genomic_DNA"/>
</dbReference>
<dbReference type="PANTHER" id="PTHR34946">
    <property type="entry name" value="OS03G0310200 PROTEIN"/>
    <property type="match status" value="1"/>
</dbReference>
<gene>
    <name evidence="3" type="ORF">Goari_012890</name>
</gene>
<dbReference type="PANTHER" id="PTHR34946:SF11">
    <property type="entry name" value="PROTEIN INDETERMINATE-DOMAIN 16-LIKE"/>
    <property type="match status" value="1"/>
</dbReference>
<feature type="region of interest" description="Disordered" evidence="2">
    <location>
        <begin position="1"/>
        <end position="53"/>
    </location>
</feature>
<keyword evidence="4" id="KW-1185">Reference proteome</keyword>
<dbReference type="AlphaFoldDB" id="A0A7J8XD75"/>
<evidence type="ECO:0000256" key="2">
    <source>
        <dbReference type="SAM" id="MobiDB-lite"/>
    </source>
</evidence>
<dbReference type="GO" id="GO:0005634">
    <property type="term" value="C:nucleus"/>
    <property type="evidence" value="ECO:0007669"/>
    <property type="project" value="TreeGrafter"/>
</dbReference>
<feature type="coiled-coil region" evidence="1">
    <location>
        <begin position="86"/>
        <end position="120"/>
    </location>
</feature>
<organism evidence="3 4">
    <name type="scientific">Gossypium aridum</name>
    <name type="common">American cotton</name>
    <name type="synonym">Erioxylum aridum</name>
    <dbReference type="NCBI Taxonomy" id="34290"/>
    <lineage>
        <taxon>Eukaryota</taxon>
        <taxon>Viridiplantae</taxon>
        <taxon>Streptophyta</taxon>
        <taxon>Embryophyta</taxon>
        <taxon>Tracheophyta</taxon>
        <taxon>Spermatophyta</taxon>
        <taxon>Magnoliopsida</taxon>
        <taxon>eudicotyledons</taxon>
        <taxon>Gunneridae</taxon>
        <taxon>Pentapetalae</taxon>
        <taxon>rosids</taxon>
        <taxon>malvids</taxon>
        <taxon>Malvales</taxon>
        <taxon>Malvaceae</taxon>
        <taxon>Malvoideae</taxon>
        <taxon>Gossypium</taxon>
    </lineage>
</organism>
<evidence type="ECO:0000313" key="3">
    <source>
        <dbReference type="EMBL" id="MBA0685217.1"/>
    </source>
</evidence>
<protein>
    <submittedName>
        <fullName evidence="3">Uncharacterized protein</fullName>
    </submittedName>
</protein>
<dbReference type="GO" id="GO:0009630">
    <property type="term" value="P:gravitropism"/>
    <property type="evidence" value="ECO:0007669"/>
    <property type="project" value="TreeGrafter"/>
</dbReference>
<evidence type="ECO:0000256" key="1">
    <source>
        <dbReference type="SAM" id="Coils"/>
    </source>
</evidence>
<proteinExistence type="predicted"/>
<name>A0A7J8XD75_GOSAI</name>
<reference evidence="3 4" key="1">
    <citation type="journal article" date="2019" name="Genome Biol. Evol.">
        <title>Insights into the evolution of the New World diploid cottons (Gossypium, subgenus Houzingenia) based on genome sequencing.</title>
        <authorList>
            <person name="Grover C.E."/>
            <person name="Arick M.A. 2nd"/>
            <person name="Thrash A."/>
            <person name="Conover J.L."/>
            <person name="Sanders W.S."/>
            <person name="Peterson D.G."/>
            <person name="Frelichowski J.E."/>
            <person name="Scheffler J.A."/>
            <person name="Scheffler B.E."/>
            <person name="Wendel J.F."/>
        </authorList>
    </citation>
    <scope>NUCLEOTIDE SEQUENCE [LARGE SCALE GENOMIC DNA]</scope>
    <source>
        <strain evidence="3">185</strain>
        <tissue evidence="3">Leaf</tissue>
    </source>
</reference>
<feature type="compositionally biased region" description="Polar residues" evidence="2">
    <location>
        <begin position="18"/>
        <end position="37"/>
    </location>
</feature>
<evidence type="ECO:0000313" key="4">
    <source>
        <dbReference type="Proteomes" id="UP000593577"/>
    </source>
</evidence>
<accession>A0A7J8XD75</accession>
<keyword evidence="1" id="KW-0175">Coiled coil</keyword>